<protein>
    <submittedName>
        <fullName evidence="2">Uncharacterized protein</fullName>
    </submittedName>
</protein>
<name>A0A9P8K5K6_AURME</name>
<evidence type="ECO:0000313" key="3">
    <source>
        <dbReference type="Proteomes" id="UP000767238"/>
    </source>
</evidence>
<evidence type="ECO:0000256" key="1">
    <source>
        <dbReference type="SAM" id="Coils"/>
    </source>
</evidence>
<feature type="coiled-coil region" evidence="1">
    <location>
        <begin position="330"/>
        <end position="419"/>
    </location>
</feature>
<accession>A0A9P8K5K6</accession>
<sequence>MASLNVYIHQTMQEMLEAYNDLGFTGISLKVPKLDQDYSPYLNVSRLATPVVVEHSSLLLSQLSPDIIRSILANTLVQDVTNRTVTLNDWNKIPRSRKEDNEPGIYVNYFTKGDGTGLTVNEYADYVDIMCALLRKQPFKGETHDDMVQRVNDYFNNNTTSTKIVDLVEEVHNSVYPRRSKKGTAIPPTIDLNTFENSQRDIVASARTQNANEIRFFGEVGWAINVDDRCKTHGNLQGSAVMFRLTMCVVGAYFPNYKFKMTSYCLFRVVSWIHAEIGESLGSHLVSSYGKYGGFNYTTAGISIKSSWLTDVTFWKAMCLQYKDMVRFSDAQVDANVDRLQKKHKAAEDELERIRAYKKLQSEEAELADAVNKLITTEDELETLVRRTGRKFEALKATIESKEKEAAKCQAQLNALATSLGYKPFTSAQATPYIERAPASSALQSTQATPANKKHR</sequence>
<reference evidence="2" key="2">
    <citation type="submission" date="2021-08" db="EMBL/GenBank/DDBJ databases">
        <authorList>
            <person name="Gostincar C."/>
            <person name="Sun X."/>
            <person name="Song Z."/>
            <person name="Gunde-Cimerman N."/>
        </authorList>
    </citation>
    <scope>NUCLEOTIDE SEQUENCE</scope>
    <source>
        <strain evidence="2">EXF-8016</strain>
    </source>
</reference>
<dbReference type="Proteomes" id="UP000767238">
    <property type="component" value="Unassembled WGS sequence"/>
</dbReference>
<feature type="non-terminal residue" evidence="2">
    <location>
        <position position="456"/>
    </location>
</feature>
<proteinExistence type="predicted"/>
<reference evidence="2" key="1">
    <citation type="journal article" date="2021" name="J Fungi (Basel)">
        <title>Virulence traits and population genomics of the black yeast Aureobasidium melanogenum.</title>
        <authorList>
            <person name="Cernosa A."/>
            <person name="Sun X."/>
            <person name="Gostincar C."/>
            <person name="Fang C."/>
            <person name="Gunde-Cimerman N."/>
            <person name="Song Z."/>
        </authorList>
    </citation>
    <scope>NUCLEOTIDE SEQUENCE</scope>
    <source>
        <strain evidence="2">EXF-8016</strain>
    </source>
</reference>
<dbReference type="EMBL" id="JAHFYH010000064">
    <property type="protein sequence ID" value="KAH0216356.1"/>
    <property type="molecule type" value="Genomic_DNA"/>
</dbReference>
<gene>
    <name evidence="2" type="ORF">KCV03_g7603</name>
</gene>
<evidence type="ECO:0000313" key="2">
    <source>
        <dbReference type="EMBL" id="KAH0216356.1"/>
    </source>
</evidence>
<organism evidence="2 3">
    <name type="scientific">Aureobasidium melanogenum</name>
    <name type="common">Aureobasidium pullulans var. melanogenum</name>
    <dbReference type="NCBI Taxonomy" id="46634"/>
    <lineage>
        <taxon>Eukaryota</taxon>
        <taxon>Fungi</taxon>
        <taxon>Dikarya</taxon>
        <taxon>Ascomycota</taxon>
        <taxon>Pezizomycotina</taxon>
        <taxon>Dothideomycetes</taxon>
        <taxon>Dothideomycetidae</taxon>
        <taxon>Dothideales</taxon>
        <taxon>Saccotheciaceae</taxon>
        <taxon>Aureobasidium</taxon>
    </lineage>
</organism>
<keyword evidence="1" id="KW-0175">Coiled coil</keyword>
<dbReference type="AlphaFoldDB" id="A0A9P8K5K6"/>
<dbReference type="OrthoDB" id="3903939at2759"/>
<comment type="caution">
    <text evidence="2">The sequence shown here is derived from an EMBL/GenBank/DDBJ whole genome shotgun (WGS) entry which is preliminary data.</text>
</comment>